<dbReference type="PANTHER" id="PTHR10890:SF3">
    <property type="entry name" value="CYSTEINE--TRNA LIGASE, CYTOPLASMIC"/>
    <property type="match status" value="1"/>
</dbReference>
<dbReference type="InterPro" id="IPR014729">
    <property type="entry name" value="Rossmann-like_a/b/a_fold"/>
</dbReference>
<keyword evidence="9 12" id="KW-0030">Aminoacyl-tRNA synthetase</keyword>
<dbReference type="InterPro" id="IPR024909">
    <property type="entry name" value="Cys-tRNA/MSH_ligase"/>
</dbReference>
<evidence type="ECO:0000256" key="8">
    <source>
        <dbReference type="ARBA" id="ARBA00022917"/>
    </source>
</evidence>
<feature type="non-terminal residue" evidence="12">
    <location>
        <position position="1"/>
    </location>
</feature>
<dbReference type="GO" id="GO:0006423">
    <property type="term" value="P:cysteinyl-tRNA aminoacylation"/>
    <property type="evidence" value="ECO:0007669"/>
    <property type="project" value="InterPro"/>
</dbReference>
<evidence type="ECO:0000256" key="1">
    <source>
        <dbReference type="ARBA" id="ARBA00001947"/>
    </source>
</evidence>
<dbReference type="InterPro" id="IPR015803">
    <property type="entry name" value="Cys-tRNA-ligase"/>
</dbReference>
<evidence type="ECO:0000256" key="4">
    <source>
        <dbReference type="ARBA" id="ARBA00022723"/>
    </source>
</evidence>
<dbReference type="CDD" id="cd00672">
    <property type="entry name" value="CysRS_core"/>
    <property type="match status" value="1"/>
</dbReference>
<evidence type="ECO:0000256" key="9">
    <source>
        <dbReference type="ARBA" id="ARBA00023146"/>
    </source>
</evidence>
<keyword evidence="5" id="KW-0547">Nucleotide-binding</keyword>
<keyword evidence="3 12" id="KW-0436">Ligase</keyword>
<dbReference type="GO" id="GO:0004817">
    <property type="term" value="F:cysteine-tRNA ligase activity"/>
    <property type="evidence" value="ECO:0007669"/>
    <property type="project" value="UniProtKB-EC"/>
</dbReference>
<dbReference type="GO" id="GO:0046872">
    <property type="term" value="F:metal ion binding"/>
    <property type="evidence" value="ECO:0007669"/>
    <property type="project" value="UniProtKB-KW"/>
</dbReference>
<dbReference type="GO" id="GO:0005524">
    <property type="term" value="F:ATP binding"/>
    <property type="evidence" value="ECO:0007669"/>
    <property type="project" value="UniProtKB-KW"/>
</dbReference>
<evidence type="ECO:0000259" key="11">
    <source>
        <dbReference type="Pfam" id="PF01406"/>
    </source>
</evidence>
<dbReference type="GO" id="GO:0005829">
    <property type="term" value="C:cytosol"/>
    <property type="evidence" value="ECO:0007669"/>
    <property type="project" value="TreeGrafter"/>
</dbReference>
<dbReference type="PRINTS" id="PR00983">
    <property type="entry name" value="TRNASYNTHCYS"/>
</dbReference>
<proteinExistence type="predicted"/>
<reference evidence="12" key="1">
    <citation type="submission" date="2013-08" db="EMBL/GenBank/DDBJ databases">
        <authorList>
            <person name="Mendez C."/>
            <person name="Richter M."/>
            <person name="Ferrer M."/>
            <person name="Sanchez J."/>
        </authorList>
    </citation>
    <scope>NUCLEOTIDE SEQUENCE</scope>
</reference>
<feature type="non-terminal residue" evidence="12">
    <location>
        <position position="271"/>
    </location>
</feature>
<organism evidence="12">
    <name type="scientific">mine drainage metagenome</name>
    <dbReference type="NCBI Taxonomy" id="410659"/>
    <lineage>
        <taxon>unclassified sequences</taxon>
        <taxon>metagenomes</taxon>
        <taxon>ecological metagenomes</taxon>
    </lineage>
</organism>
<dbReference type="PANTHER" id="PTHR10890">
    <property type="entry name" value="CYSTEINYL-TRNA SYNTHETASE"/>
    <property type="match status" value="1"/>
</dbReference>
<evidence type="ECO:0000313" key="12">
    <source>
        <dbReference type="EMBL" id="EQD33503.1"/>
    </source>
</evidence>
<dbReference type="Gene3D" id="3.40.50.620">
    <property type="entry name" value="HUPs"/>
    <property type="match status" value="1"/>
</dbReference>
<reference evidence="12" key="2">
    <citation type="journal article" date="2014" name="ISME J.">
        <title>Microbial stratification in low pH oxic and suboxic macroscopic growths along an acid mine drainage.</title>
        <authorList>
            <person name="Mendez-Garcia C."/>
            <person name="Mesa V."/>
            <person name="Sprenger R.R."/>
            <person name="Richter M."/>
            <person name="Diez M.S."/>
            <person name="Solano J."/>
            <person name="Bargiela R."/>
            <person name="Golyshina O.V."/>
            <person name="Manteca A."/>
            <person name="Ramos J.L."/>
            <person name="Gallego J.R."/>
            <person name="Llorente I."/>
            <person name="Martins Dos Santos V.A."/>
            <person name="Jensen O.N."/>
            <person name="Pelaez A.I."/>
            <person name="Sanchez J."/>
            <person name="Ferrer M."/>
        </authorList>
    </citation>
    <scope>NUCLEOTIDE SEQUENCE</scope>
</reference>
<dbReference type="InterPro" id="IPR032678">
    <property type="entry name" value="tRNA-synt_1_cat_dom"/>
</dbReference>
<evidence type="ECO:0000256" key="2">
    <source>
        <dbReference type="ARBA" id="ARBA00012832"/>
    </source>
</evidence>
<dbReference type="NCBIfam" id="TIGR00435">
    <property type="entry name" value="cysS"/>
    <property type="match status" value="1"/>
</dbReference>
<keyword evidence="7" id="KW-0067">ATP-binding</keyword>
<dbReference type="Pfam" id="PF01406">
    <property type="entry name" value="tRNA-synt_1e"/>
    <property type="match status" value="1"/>
</dbReference>
<dbReference type="SUPFAM" id="SSF52374">
    <property type="entry name" value="Nucleotidylyl transferase"/>
    <property type="match status" value="1"/>
</dbReference>
<dbReference type="EMBL" id="AUZZ01009486">
    <property type="protein sequence ID" value="EQD33503.1"/>
    <property type="molecule type" value="Genomic_DNA"/>
</dbReference>
<evidence type="ECO:0000256" key="6">
    <source>
        <dbReference type="ARBA" id="ARBA00022833"/>
    </source>
</evidence>
<sequence>PSAERPEGRSRHDIETMMIRIHNSLTGDKQPLTPIVPGEVRMYVCGMTVYDFLHIGHARMMIVFDVVTRYLRHRGYRVTYVRNITDIDDKIIKRAAENGEAIEALTSRYIDAMHADCAALGVLPPDFEPRATAHVPGIVAMVAKLIERGYAYVAANGDVMYAVAKFEGYGRLSGKRLADLRAGARVEIDAGKRDPLDFVLWKHAKPGEPSWDSPWGAGRPGWHIECSAMSVALLGAHFDIHGGGMDLKFPHHENEIAQSCAATGGRFAEMW</sequence>
<dbReference type="AlphaFoldDB" id="T0YK20"/>
<keyword evidence="4" id="KW-0479">Metal-binding</keyword>
<protein>
    <recommendedName>
        <fullName evidence="2">cysteine--tRNA ligase</fullName>
        <ecNumber evidence="2">6.1.1.16</ecNumber>
    </recommendedName>
    <alternativeName>
        <fullName evidence="10">Cysteinyl-tRNA synthetase</fullName>
    </alternativeName>
</protein>
<feature type="domain" description="tRNA synthetases class I catalytic" evidence="11">
    <location>
        <begin position="33"/>
        <end position="271"/>
    </location>
</feature>
<name>T0YK20_9ZZZZ</name>
<comment type="cofactor">
    <cofactor evidence="1">
        <name>Zn(2+)</name>
        <dbReference type="ChEBI" id="CHEBI:29105"/>
    </cofactor>
</comment>
<evidence type="ECO:0000256" key="7">
    <source>
        <dbReference type="ARBA" id="ARBA00022840"/>
    </source>
</evidence>
<evidence type="ECO:0000256" key="10">
    <source>
        <dbReference type="ARBA" id="ARBA00031499"/>
    </source>
</evidence>
<evidence type="ECO:0000256" key="3">
    <source>
        <dbReference type="ARBA" id="ARBA00022598"/>
    </source>
</evidence>
<dbReference type="EC" id="6.1.1.16" evidence="2"/>
<keyword evidence="8" id="KW-0648">Protein biosynthesis</keyword>
<evidence type="ECO:0000256" key="5">
    <source>
        <dbReference type="ARBA" id="ARBA00022741"/>
    </source>
</evidence>
<keyword evidence="6" id="KW-0862">Zinc</keyword>
<gene>
    <name evidence="12" type="ORF">B2A_13115</name>
</gene>
<accession>T0YK20</accession>
<comment type="caution">
    <text evidence="12">The sequence shown here is derived from an EMBL/GenBank/DDBJ whole genome shotgun (WGS) entry which is preliminary data.</text>
</comment>